<name>A0A0T6B401_9SCAR</name>
<evidence type="ECO:0000256" key="4">
    <source>
        <dbReference type="ARBA" id="ARBA00023242"/>
    </source>
</evidence>
<dbReference type="GO" id="GO:0006355">
    <property type="term" value="P:regulation of DNA-templated transcription"/>
    <property type="evidence" value="ECO:0007669"/>
    <property type="project" value="InterPro"/>
</dbReference>
<dbReference type="AlphaFoldDB" id="A0A0T6B401"/>
<keyword evidence="4 5" id="KW-0539">Nucleus</keyword>
<keyword evidence="9" id="KW-1185">Reference proteome</keyword>
<evidence type="ECO:0000256" key="6">
    <source>
        <dbReference type="SAM" id="MobiDB-lite"/>
    </source>
</evidence>
<dbReference type="Gene3D" id="1.10.10.60">
    <property type="entry name" value="Homeodomain-like"/>
    <property type="match status" value="1"/>
</dbReference>
<evidence type="ECO:0000313" key="9">
    <source>
        <dbReference type="Proteomes" id="UP000051574"/>
    </source>
</evidence>
<dbReference type="GO" id="GO:0003712">
    <property type="term" value="F:transcription coregulator activity"/>
    <property type="evidence" value="ECO:0007669"/>
    <property type="project" value="TreeGrafter"/>
</dbReference>
<evidence type="ECO:0000256" key="5">
    <source>
        <dbReference type="PROSITE-ProRule" id="PRU00810"/>
    </source>
</evidence>
<sequence>MYLQSIIVIKLTLLYVHFPHFRLIALGLEQFTQFLANDPHHIGKNGKVRMKHLCYYIQRYMMPIRDYCKIYRHIAACKNLQVDPNPIQYYFQNNKAPTTVHYVIDLDQLGIIPPCQRKPEELPFQWKQYLFPNIIPSQVCNGILIPINSSNAIKNIRAPTYKDFITKKRRILPKPSSNPKSISRKPVLARKKIRFENESIRSFNDFKINSRASSTPIGKPTKLEQYFKSPQVSIQTKSFISHLKFNSAIFKNLAPKNNLLDDDKMLPSMPSLNTPCKRSPERCVTPPPTEVVDSKVEEINNVEPPDAINHVEEICDENRTDLNEESIEKDNVDDINALMVASSTVKPVRKKSLSGAEKKKAKLKKELNAALSILSPEDEVQSEEKTNRYVQAFYDKLQERLDIHEYHRLIDILSNFEENRDSVVDLYKNVNDILSPKYADLTDEFLSFLTSSQAKAVGKFVPHIMINNMSLFLRKLEMYFKGQPFQVRKIYRSITELADCLDVTMDRVKSTILPLLKGNKLLIDWFLQIFPCEQPPQSLLNGTWENVEVGKNTTFNTKEDVYETIVVPEVEDPYGGPNCICTCHNVEDQAFKSRSRHCVPCGTKFLQGRIYVHTGKGLRLAKVTFENSSIDHYKRLGYQSSVHHHKRRSEISPSKHLVSPTKDAQDDVRMSNESEDDDYAKKKQQRLSKTPRKRRPKVKREKKILDGHKLVPTGTSKLKIVKSENVSSKEKKVGTLDQVQENVTDSGVNEPKPITEEAMEWDCNTSIESVELKLSPEPSAESESGETSQDNINTDSDCSTENIASPTHLHSENSNSNAGEEISWSKEEDKIILETFRREGDKEETFQQISNILENRSVVKVKSRFQTLLHFIQEMAARKVL</sequence>
<keyword evidence="3" id="KW-0804">Transcription</keyword>
<feature type="compositionally biased region" description="Basic and acidic residues" evidence="6">
    <location>
        <begin position="663"/>
        <end position="672"/>
    </location>
</feature>
<evidence type="ECO:0000313" key="8">
    <source>
        <dbReference type="EMBL" id="KRT82144.1"/>
    </source>
</evidence>
<dbReference type="InterPro" id="IPR009057">
    <property type="entry name" value="Homeodomain-like_sf"/>
</dbReference>
<dbReference type="EMBL" id="LJIG01009906">
    <property type="protein sequence ID" value="KRT82144.1"/>
    <property type="molecule type" value="Genomic_DNA"/>
</dbReference>
<dbReference type="PROSITE" id="PS50090">
    <property type="entry name" value="MYB_LIKE"/>
    <property type="match status" value="1"/>
</dbReference>
<dbReference type="InterPro" id="IPR001005">
    <property type="entry name" value="SANT/Myb"/>
</dbReference>
<reference evidence="8 9" key="1">
    <citation type="submission" date="2015-09" db="EMBL/GenBank/DDBJ databases">
        <title>Draft genome of the scarab beetle Oryctes borbonicus.</title>
        <authorList>
            <person name="Meyer J.M."/>
            <person name="Markov G.V."/>
            <person name="Baskaran P."/>
            <person name="Herrmann M."/>
            <person name="Sommer R.J."/>
            <person name="Roedelsperger C."/>
        </authorList>
    </citation>
    <scope>NUCLEOTIDE SEQUENCE [LARGE SCALE GENOMIC DNA]</scope>
    <source>
        <strain evidence="8">OB123</strain>
        <tissue evidence="8">Whole animal</tissue>
    </source>
</reference>
<keyword evidence="2" id="KW-0805">Transcription regulation</keyword>
<dbReference type="Proteomes" id="UP000051574">
    <property type="component" value="Unassembled WGS sequence"/>
</dbReference>
<comment type="subcellular location">
    <subcellularLocation>
        <location evidence="1 5">Nucleus</location>
    </subcellularLocation>
</comment>
<comment type="caution">
    <text evidence="8">The sequence shown here is derived from an EMBL/GenBank/DDBJ whole genome shotgun (WGS) entry which is preliminary data.</text>
</comment>
<feature type="compositionally biased region" description="Basic residues" evidence="6">
    <location>
        <begin position="682"/>
        <end position="702"/>
    </location>
</feature>
<dbReference type="OrthoDB" id="6257037at2759"/>
<feature type="region of interest" description="Disordered" evidence="6">
    <location>
        <begin position="773"/>
        <end position="824"/>
    </location>
</feature>
<gene>
    <name evidence="8" type="ORF">AMK59_3771</name>
</gene>
<dbReference type="InterPro" id="IPR052435">
    <property type="entry name" value="YY1-Transcr_Regul"/>
</dbReference>
<evidence type="ECO:0000256" key="2">
    <source>
        <dbReference type="ARBA" id="ARBA00023015"/>
    </source>
</evidence>
<accession>A0A0T6B401</accession>
<dbReference type="PROSITE" id="PS51477">
    <property type="entry name" value="PAH"/>
    <property type="match status" value="1"/>
</dbReference>
<dbReference type="InterPro" id="IPR003822">
    <property type="entry name" value="PAH"/>
</dbReference>
<proteinExistence type="predicted"/>
<dbReference type="GO" id="GO:0005634">
    <property type="term" value="C:nucleus"/>
    <property type="evidence" value="ECO:0007669"/>
    <property type="project" value="UniProtKB-SubCell"/>
</dbReference>
<dbReference type="PANTHER" id="PTHR16088">
    <property type="entry name" value="YY1 ASSOCIATED PROTEIN-RELATED"/>
    <property type="match status" value="1"/>
</dbReference>
<feature type="region of interest" description="Disordered" evidence="6">
    <location>
        <begin position="640"/>
        <end position="708"/>
    </location>
</feature>
<feature type="compositionally biased region" description="Polar residues" evidence="6">
    <location>
        <begin position="789"/>
        <end position="805"/>
    </location>
</feature>
<feature type="compositionally biased region" description="Polar residues" evidence="6">
    <location>
        <begin position="737"/>
        <end position="747"/>
    </location>
</feature>
<evidence type="ECO:0000259" key="7">
    <source>
        <dbReference type="PROSITE" id="PS50090"/>
    </source>
</evidence>
<evidence type="ECO:0000256" key="3">
    <source>
        <dbReference type="ARBA" id="ARBA00023163"/>
    </source>
</evidence>
<protein>
    <recommendedName>
        <fullName evidence="7">Myb-like domain-containing protein</fullName>
    </recommendedName>
</protein>
<dbReference type="PANTHER" id="PTHR16088:SF3">
    <property type="entry name" value="GON-4-LIKE PROTEIN"/>
    <property type="match status" value="1"/>
</dbReference>
<dbReference type="Pfam" id="PF21227">
    <property type="entry name" value="Myb_DNA-binding_7"/>
    <property type="match status" value="1"/>
</dbReference>
<feature type="domain" description="Myb-like" evidence="7">
    <location>
        <begin position="823"/>
        <end position="869"/>
    </location>
</feature>
<evidence type="ECO:0000256" key="1">
    <source>
        <dbReference type="ARBA" id="ARBA00004123"/>
    </source>
</evidence>
<feature type="region of interest" description="Disordered" evidence="6">
    <location>
        <begin position="723"/>
        <end position="757"/>
    </location>
</feature>
<dbReference type="SUPFAM" id="SSF46689">
    <property type="entry name" value="Homeodomain-like"/>
    <property type="match status" value="1"/>
</dbReference>
<organism evidence="8 9">
    <name type="scientific">Oryctes borbonicus</name>
    <dbReference type="NCBI Taxonomy" id="1629725"/>
    <lineage>
        <taxon>Eukaryota</taxon>
        <taxon>Metazoa</taxon>
        <taxon>Ecdysozoa</taxon>
        <taxon>Arthropoda</taxon>
        <taxon>Hexapoda</taxon>
        <taxon>Insecta</taxon>
        <taxon>Pterygota</taxon>
        <taxon>Neoptera</taxon>
        <taxon>Endopterygota</taxon>
        <taxon>Coleoptera</taxon>
        <taxon>Polyphaga</taxon>
        <taxon>Scarabaeiformia</taxon>
        <taxon>Scarabaeidae</taxon>
        <taxon>Dynastinae</taxon>
        <taxon>Oryctes</taxon>
    </lineage>
</organism>
<feature type="compositionally biased region" description="Low complexity" evidence="6">
    <location>
        <begin position="773"/>
        <end position="788"/>
    </location>
</feature>